<dbReference type="Proteomes" id="UP001054945">
    <property type="component" value="Unassembled WGS sequence"/>
</dbReference>
<dbReference type="InterPro" id="IPR000477">
    <property type="entry name" value="RT_dom"/>
</dbReference>
<dbReference type="GO" id="GO:0043186">
    <property type="term" value="C:P granule"/>
    <property type="evidence" value="ECO:0007669"/>
    <property type="project" value="TreeGrafter"/>
</dbReference>
<dbReference type="SUPFAM" id="SSF63748">
    <property type="entry name" value="Tudor/PWWP/MBT"/>
    <property type="match status" value="1"/>
</dbReference>
<dbReference type="InterPro" id="IPR050621">
    <property type="entry name" value="Tudor_domain_containing"/>
</dbReference>
<dbReference type="GO" id="GO:0034587">
    <property type="term" value="P:piRNA processing"/>
    <property type="evidence" value="ECO:0007669"/>
    <property type="project" value="TreeGrafter"/>
</dbReference>
<dbReference type="Gene3D" id="2.30.30.140">
    <property type="match status" value="1"/>
</dbReference>
<dbReference type="PROSITE" id="PS50304">
    <property type="entry name" value="TUDOR"/>
    <property type="match status" value="1"/>
</dbReference>
<feature type="domain" description="Tudor" evidence="1">
    <location>
        <begin position="32"/>
        <end position="95"/>
    </location>
</feature>
<dbReference type="GO" id="GO:0030719">
    <property type="term" value="P:P granule organization"/>
    <property type="evidence" value="ECO:0007669"/>
    <property type="project" value="TreeGrafter"/>
</dbReference>
<protein>
    <recommendedName>
        <fullName evidence="1">Tudor domain-containing protein</fullName>
    </recommendedName>
</protein>
<evidence type="ECO:0000259" key="1">
    <source>
        <dbReference type="PROSITE" id="PS50304"/>
    </source>
</evidence>
<dbReference type="InterPro" id="IPR035437">
    <property type="entry name" value="SNase_OB-fold_sf"/>
</dbReference>
<dbReference type="EMBL" id="BPLR01012843">
    <property type="protein sequence ID" value="GIY56983.1"/>
    <property type="molecule type" value="Genomic_DNA"/>
</dbReference>
<dbReference type="Pfam" id="PF00567">
    <property type="entry name" value="TUDOR"/>
    <property type="match status" value="1"/>
</dbReference>
<keyword evidence="3" id="KW-1185">Reference proteome</keyword>
<dbReference type="AlphaFoldDB" id="A0AAV4UGT1"/>
<proteinExistence type="predicted"/>
<sequence>MNESITLDELRDQMCLTYESPEHKFHPLVFEDLKVGMYLAARFEQDESWYRIQILRVNSESKQSCDVFVQYIDYGNKAFVKYCNLRPLLPQFVQYPIFSLKCSLAGVTPKKQIFGDNESKSEIWTEESVKKFQDLVNFERCLTAQICEPRFSRSVSGLPSLSPERIAKVKYCDAYACYTQLRNGLPQGAVLSCTLYNIMINDLVICIQRVDGIKVLLYADDDVVYCTDGNIQNANRLINEAARTLEVWCGEKFTGMNPGKTVCKLFIVSTKLHDVSLDFGCKTLRRI</sequence>
<name>A0AAV4UGT1_CAEEX</name>
<reference evidence="2 3" key="1">
    <citation type="submission" date="2021-06" db="EMBL/GenBank/DDBJ databases">
        <title>Caerostris extrusa draft genome.</title>
        <authorList>
            <person name="Kono N."/>
            <person name="Arakawa K."/>
        </authorList>
    </citation>
    <scope>NUCLEOTIDE SEQUENCE [LARGE SCALE GENOMIC DNA]</scope>
</reference>
<gene>
    <name evidence="2" type="primary">AVEN_232036_1</name>
    <name evidence="2" type="ORF">CEXT_142101</name>
</gene>
<dbReference type="InterPro" id="IPR002999">
    <property type="entry name" value="Tudor"/>
</dbReference>
<dbReference type="Gene3D" id="2.40.50.90">
    <property type="match status" value="1"/>
</dbReference>
<dbReference type="GO" id="GO:0007283">
    <property type="term" value="P:spermatogenesis"/>
    <property type="evidence" value="ECO:0007669"/>
    <property type="project" value="TreeGrafter"/>
</dbReference>
<organism evidence="2 3">
    <name type="scientific">Caerostris extrusa</name>
    <name type="common">Bark spider</name>
    <name type="synonym">Caerostris bankana</name>
    <dbReference type="NCBI Taxonomy" id="172846"/>
    <lineage>
        <taxon>Eukaryota</taxon>
        <taxon>Metazoa</taxon>
        <taxon>Ecdysozoa</taxon>
        <taxon>Arthropoda</taxon>
        <taxon>Chelicerata</taxon>
        <taxon>Arachnida</taxon>
        <taxon>Araneae</taxon>
        <taxon>Araneomorphae</taxon>
        <taxon>Entelegynae</taxon>
        <taxon>Araneoidea</taxon>
        <taxon>Araneidae</taxon>
        <taxon>Caerostris</taxon>
    </lineage>
</organism>
<accession>A0AAV4UGT1</accession>
<evidence type="ECO:0000313" key="3">
    <source>
        <dbReference type="Proteomes" id="UP001054945"/>
    </source>
</evidence>
<dbReference type="SMART" id="SM00333">
    <property type="entry name" value="TUDOR"/>
    <property type="match status" value="1"/>
</dbReference>
<evidence type="ECO:0000313" key="2">
    <source>
        <dbReference type="EMBL" id="GIY56983.1"/>
    </source>
</evidence>
<comment type="caution">
    <text evidence="2">The sequence shown here is derived from an EMBL/GenBank/DDBJ whole genome shotgun (WGS) entry which is preliminary data.</text>
</comment>
<dbReference type="PANTHER" id="PTHR22948:SF29">
    <property type="entry name" value="FI02030P-RELATED"/>
    <property type="match status" value="1"/>
</dbReference>
<dbReference type="PANTHER" id="PTHR22948">
    <property type="entry name" value="TUDOR DOMAIN CONTAINING PROTEIN"/>
    <property type="match status" value="1"/>
</dbReference>
<dbReference type="Pfam" id="PF00078">
    <property type="entry name" value="RVT_1"/>
    <property type="match status" value="1"/>
</dbReference>